<evidence type="ECO:0000256" key="1">
    <source>
        <dbReference type="SAM" id="Phobius"/>
    </source>
</evidence>
<dbReference type="AlphaFoldDB" id="A0A7L3WC28"/>
<evidence type="ECO:0000313" key="3">
    <source>
        <dbReference type="Proteomes" id="UP000518911"/>
    </source>
</evidence>
<dbReference type="EMBL" id="VZUJ01064032">
    <property type="protein sequence ID" value="NXV74332.1"/>
    <property type="molecule type" value="Genomic_DNA"/>
</dbReference>
<feature type="transmembrane region" description="Helical" evidence="1">
    <location>
        <begin position="145"/>
        <end position="171"/>
    </location>
</feature>
<comment type="caution">
    <text evidence="2">The sequence shown here is derived from an EMBL/GenBank/DDBJ whole genome shotgun (WGS) entry which is preliminary data.</text>
</comment>
<keyword evidence="1" id="KW-0472">Membrane</keyword>
<dbReference type="GO" id="GO:0001675">
    <property type="term" value="P:acrosome assembly"/>
    <property type="evidence" value="ECO:0007669"/>
    <property type="project" value="TreeGrafter"/>
</dbReference>
<dbReference type="InterPro" id="IPR037878">
    <property type="entry name" value="SPACA1"/>
</dbReference>
<name>A0A7L3WC28_9GRUI</name>
<sequence>GIGTREVLLTSGYPGTETKCIVHVEECQGPVDCGWGKPTSEGLACMKMPCIYILPENHFKYVWKMIVLNKTAHILPYDSVIMEVCRVTHLVTFQRETQENGNIIASVKYAVHATTACISFLQKCIQKKARRIETGQSRRTTTGAILVFCLVTGIIVAIGVIFAMIFIILYWEV</sequence>
<keyword evidence="3" id="KW-1185">Reference proteome</keyword>
<dbReference type="Proteomes" id="UP000518911">
    <property type="component" value="Unassembled WGS sequence"/>
</dbReference>
<accession>A0A7L3WC28</accession>
<feature type="non-terminal residue" evidence="2">
    <location>
        <position position="173"/>
    </location>
</feature>
<dbReference type="PANTHER" id="PTHR47223:SF1">
    <property type="entry name" value="SPERM ACROSOME MEMBRANE-ASSOCIATED PROTEIN 1"/>
    <property type="match status" value="1"/>
</dbReference>
<dbReference type="PANTHER" id="PTHR47223">
    <property type="entry name" value="SPERM ACROSOME MEMBRANE-ASSOCIATED PROTEIN 1"/>
    <property type="match status" value="1"/>
</dbReference>
<dbReference type="OrthoDB" id="9448631at2759"/>
<organism evidence="2 3">
    <name type="scientific">Atlantisia rogersi</name>
    <name type="common">Inaccessible Island rail</name>
    <dbReference type="NCBI Taxonomy" id="2478892"/>
    <lineage>
        <taxon>Eukaryota</taxon>
        <taxon>Metazoa</taxon>
        <taxon>Chordata</taxon>
        <taxon>Craniata</taxon>
        <taxon>Vertebrata</taxon>
        <taxon>Euteleostomi</taxon>
        <taxon>Archelosauria</taxon>
        <taxon>Archosauria</taxon>
        <taxon>Dinosauria</taxon>
        <taxon>Saurischia</taxon>
        <taxon>Theropoda</taxon>
        <taxon>Coelurosauria</taxon>
        <taxon>Aves</taxon>
        <taxon>Neognathae</taxon>
        <taxon>Neoaves</taxon>
        <taxon>Gruiformes</taxon>
        <taxon>Rallidae</taxon>
        <taxon>Atlantisia</taxon>
    </lineage>
</organism>
<gene>
    <name evidence="2" type="primary">Spaca1</name>
    <name evidence="2" type="ORF">ATLROG_R06496</name>
</gene>
<keyword evidence="1" id="KW-0812">Transmembrane</keyword>
<dbReference type="GO" id="GO:0002080">
    <property type="term" value="C:acrosomal membrane"/>
    <property type="evidence" value="ECO:0007669"/>
    <property type="project" value="InterPro"/>
</dbReference>
<proteinExistence type="predicted"/>
<evidence type="ECO:0000313" key="2">
    <source>
        <dbReference type="EMBL" id="NXV74332.1"/>
    </source>
</evidence>
<keyword evidence="1" id="KW-1133">Transmembrane helix</keyword>
<protein>
    <submittedName>
        <fullName evidence="2">SACA1 protein</fullName>
    </submittedName>
</protein>
<feature type="non-terminal residue" evidence="2">
    <location>
        <position position="1"/>
    </location>
</feature>
<reference evidence="2 3" key="1">
    <citation type="submission" date="2019-09" db="EMBL/GenBank/DDBJ databases">
        <title>Bird 10,000 Genomes (B10K) Project - Family phase.</title>
        <authorList>
            <person name="Zhang G."/>
        </authorList>
    </citation>
    <scope>NUCLEOTIDE SEQUENCE [LARGE SCALE GENOMIC DNA]</scope>
    <source>
        <strain evidence="2">OUT-0055</strain>
        <tissue evidence="2">Blood</tissue>
    </source>
</reference>